<dbReference type="GO" id="GO:0003700">
    <property type="term" value="F:DNA-binding transcription factor activity"/>
    <property type="evidence" value="ECO:0007669"/>
    <property type="project" value="TreeGrafter"/>
</dbReference>
<protein>
    <submittedName>
        <fullName evidence="6">TetR family transcriptional regulator</fullName>
    </submittedName>
</protein>
<evidence type="ECO:0000313" key="6">
    <source>
        <dbReference type="EMBL" id="OZI73755.1"/>
    </source>
</evidence>
<dbReference type="RefSeq" id="WP_094807471.1">
    <property type="nucleotide sequence ID" value="NZ_NEVT01000007.1"/>
</dbReference>
<dbReference type="PRINTS" id="PR00455">
    <property type="entry name" value="HTHTETR"/>
</dbReference>
<evidence type="ECO:0000256" key="2">
    <source>
        <dbReference type="ARBA" id="ARBA00023125"/>
    </source>
</evidence>
<dbReference type="Pfam" id="PF00440">
    <property type="entry name" value="TetR_N"/>
    <property type="match status" value="1"/>
</dbReference>
<dbReference type="FunFam" id="1.10.10.60:FF:000141">
    <property type="entry name" value="TetR family transcriptional regulator"/>
    <property type="match status" value="1"/>
</dbReference>
<dbReference type="Gene3D" id="1.10.357.10">
    <property type="entry name" value="Tetracycline Repressor, domain 2"/>
    <property type="match status" value="1"/>
</dbReference>
<dbReference type="Proteomes" id="UP000215633">
    <property type="component" value="Unassembled WGS sequence"/>
</dbReference>
<proteinExistence type="predicted"/>
<evidence type="ECO:0000256" key="1">
    <source>
        <dbReference type="ARBA" id="ARBA00023015"/>
    </source>
</evidence>
<dbReference type="InterPro" id="IPR036271">
    <property type="entry name" value="Tet_transcr_reg_TetR-rel_C_sf"/>
</dbReference>
<evidence type="ECO:0000256" key="3">
    <source>
        <dbReference type="ARBA" id="ARBA00023163"/>
    </source>
</evidence>
<dbReference type="SUPFAM" id="SSF48498">
    <property type="entry name" value="Tetracyclin repressor-like, C-terminal domain"/>
    <property type="match status" value="1"/>
</dbReference>
<name>A0A261VI62_9BORD</name>
<reference evidence="7" key="1">
    <citation type="submission" date="2017-05" db="EMBL/GenBank/DDBJ databases">
        <title>Complete and WGS of Bordetella genogroups.</title>
        <authorList>
            <person name="Spilker T."/>
            <person name="Lipuma J."/>
        </authorList>
    </citation>
    <scope>NUCLEOTIDE SEQUENCE [LARGE SCALE GENOMIC DNA]</scope>
    <source>
        <strain evidence="7">AU8256</strain>
    </source>
</reference>
<gene>
    <name evidence="6" type="ORF">CAL24_18090</name>
</gene>
<dbReference type="SUPFAM" id="SSF46689">
    <property type="entry name" value="Homeodomain-like"/>
    <property type="match status" value="1"/>
</dbReference>
<dbReference type="Gene3D" id="1.10.10.60">
    <property type="entry name" value="Homeodomain-like"/>
    <property type="match status" value="1"/>
</dbReference>
<evidence type="ECO:0000313" key="7">
    <source>
        <dbReference type="Proteomes" id="UP000215633"/>
    </source>
</evidence>
<dbReference type="PROSITE" id="PS50977">
    <property type="entry name" value="HTH_TETR_2"/>
    <property type="match status" value="1"/>
</dbReference>
<dbReference type="InterPro" id="IPR050109">
    <property type="entry name" value="HTH-type_TetR-like_transc_reg"/>
</dbReference>
<keyword evidence="1" id="KW-0805">Transcription regulation</keyword>
<sequence length="210" mass="22654">MNQPPAALGEKARAVLAGARRIFLEHGFSAASTDMIQRAAGVSKSTVYAHFPTKEALFIAVIEAECASFMDTVRRIDFRPGALPETLKALAVRYLEVVLSPAALALFRVTVADAPRFPQLARTLYLAGPHVMTTMVAEHLARAAQAGEIDLAEPGRDAAASLFVSMVRGEPHVEYLTHPDARPTEAQLDQWATLAVGTFLRAYGRTPTGK</sequence>
<keyword evidence="7" id="KW-1185">Reference proteome</keyword>
<dbReference type="Pfam" id="PF14246">
    <property type="entry name" value="TetR_C_7"/>
    <property type="match status" value="1"/>
</dbReference>
<dbReference type="PANTHER" id="PTHR30055:SF146">
    <property type="entry name" value="HTH-TYPE TRANSCRIPTIONAL DUAL REGULATOR CECR"/>
    <property type="match status" value="1"/>
</dbReference>
<keyword evidence="2 4" id="KW-0238">DNA-binding</keyword>
<dbReference type="InterPro" id="IPR009057">
    <property type="entry name" value="Homeodomain-like_sf"/>
</dbReference>
<dbReference type="InterPro" id="IPR039536">
    <property type="entry name" value="TetR_C_Proteobacteria"/>
</dbReference>
<comment type="caution">
    <text evidence="6">The sequence shown here is derived from an EMBL/GenBank/DDBJ whole genome shotgun (WGS) entry which is preliminary data.</text>
</comment>
<evidence type="ECO:0000256" key="4">
    <source>
        <dbReference type="PROSITE-ProRule" id="PRU00335"/>
    </source>
</evidence>
<keyword evidence="3" id="KW-0804">Transcription</keyword>
<dbReference type="InterPro" id="IPR001647">
    <property type="entry name" value="HTH_TetR"/>
</dbReference>
<dbReference type="EMBL" id="NEVT01000007">
    <property type="protein sequence ID" value="OZI73755.1"/>
    <property type="molecule type" value="Genomic_DNA"/>
</dbReference>
<feature type="domain" description="HTH tetR-type" evidence="5">
    <location>
        <begin position="9"/>
        <end position="69"/>
    </location>
</feature>
<accession>A0A261VI62</accession>
<dbReference type="GO" id="GO:0000976">
    <property type="term" value="F:transcription cis-regulatory region binding"/>
    <property type="evidence" value="ECO:0007669"/>
    <property type="project" value="TreeGrafter"/>
</dbReference>
<dbReference type="AlphaFoldDB" id="A0A261VI62"/>
<evidence type="ECO:0000259" key="5">
    <source>
        <dbReference type="PROSITE" id="PS50977"/>
    </source>
</evidence>
<feature type="DNA-binding region" description="H-T-H motif" evidence="4">
    <location>
        <begin position="32"/>
        <end position="51"/>
    </location>
</feature>
<dbReference type="PANTHER" id="PTHR30055">
    <property type="entry name" value="HTH-TYPE TRANSCRIPTIONAL REGULATOR RUTR"/>
    <property type="match status" value="1"/>
</dbReference>
<organism evidence="6 7">
    <name type="scientific">Bordetella genomosp. 2</name>
    <dbReference type="NCBI Taxonomy" id="1983456"/>
    <lineage>
        <taxon>Bacteria</taxon>
        <taxon>Pseudomonadati</taxon>
        <taxon>Pseudomonadota</taxon>
        <taxon>Betaproteobacteria</taxon>
        <taxon>Burkholderiales</taxon>
        <taxon>Alcaligenaceae</taxon>
        <taxon>Bordetella</taxon>
    </lineage>
</organism>